<dbReference type="EMBL" id="JARBHB010000004">
    <property type="protein sequence ID" value="KAJ8887375.1"/>
    <property type="molecule type" value="Genomic_DNA"/>
</dbReference>
<dbReference type="Proteomes" id="UP001159363">
    <property type="component" value="Chromosome X"/>
</dbReference>
<evidence type="ECO:0000313" key="2">
    <source>
        <dbReference type="Proteomes" id="UP001159363"/>
    </source>
</evidence>
<keyword evidence="2" id="KW-1185">Reference proteome</keyword>
<protein>
    <submittedName>
        <fullName evidence="1">Uncharacterized protein</fullName>
    </submittedName>
</protein>
<sequence length="110" mass="12077">MMAEQLAYSPPTKVIRVQSPAGSLQIFACGNCAGRCHWSVGFLGDLQFPSHFHSGAPPYSPQSPLSTLKTSIIADCTKRRPIMSHTCFWGTGRVIVLAKRVDEHLQEHIA</sequence>
<organism evidence="1 2">
    <name type="scientific">Dryococelus australis</name>
    <dbReference type="NCBI Taxonomy" id="614101"/>
    <lineage>
        <taxon>Eukaryota</taxon>
        <taxon>Metazoa</taxon>
        <taxon>Ecdysozoa</taxon>
        <taxon>Arthropoda</taxon>
        <taxon>Hexapoda</taxon>
        <taxon>Insecta</taxon>
        <taxon>Pterygota</taxon>
        <taxon>Neoptera</taxon>
        <taxon>Polyneoptera</taxon>
        <taxon>Phasmatodea</taxon>
        <taxon>Verophasmatodea</taxon>
        <taxon>Anareolatae</taxon>
        <taxon>Phasmatidae</taxon>
        <taxon>Eurycanthinae</taxon>
        <taxon>Dryococelus</taxon>
    </lineage>
</organism>
<name>A0ABQ9HSX4_9NEOP</name>
<evidence type="ECO:0000313" key="1">
    <source>
        <dbReference type="EMBL" id="KAJ8887375.1"/>
    </source>
</evidence>
<proteinExistence type="predicted"/>
<accession>A0ABQ9HSX4</accession>
<reference evidence="1 2" key="1">
    <citation type="submission" date="2023-02" db="EMBL/GenBank/DDBJ databases">
        <title>LHISI_Scaffold_Assembly.</title>
        <authorList>
            <person name="Stuart O.P."/>
            <person name="Cleave R."/>
            <person name="Magrath M.J.L."/>
            <person name="Mikheyev A.S."/>
        </authorList>
    </citation>
    <scope>NUCLEOTIDE SEQUENCE [LARGE SCALE GENOMIC DNA]</scope>
    <source>
        <strain evidence="1">Daus_M_001</strain>
        <tissue evidence="1">Leg muscle</tissue>
    </source>
</reference>
<gene>
    <name evidence="1" type="ORF">PR048_013590</name>
</gene>
<comment type="caution">
    <text evidence="1">The sequence shown here is derived from an EMBL/GenBank/DDBJ whole genome shotgun (WGS) entry which is preliminary data.</text>
</comment>